<feature type="coiled-coil region" evidence="6">
    <location>
        <begin position="721"/>
        <end position="755"/>
    </location>
</feature>
<evidence type="ECO:0000259" key="8">
    <source>
        <dbReference type="PROSITE" id="PS51847"/>
    </source>
</evidence>
<dbReference type="SUPFAM" id="SSF49562">
    <property type="entry name" value="C2 domain (Calcium/lipid-binding domain, CaLB)"/>
    <property type="match status" value="1"/>
</dbReference>
<dbReference type="InterPro" id="IPR031468">
    <property type="entry name" value="SMP_LBD"/>
</dbReference>
<dbReference type="CDD" id="cd21669">
    <property type="entry name" value="SMP_SF"/>
    <property type="match status" value="1"/>
</dbReference>
<keyword evidence="2" id="KW-0813">Transport</keyword>
<evidence type="ECO:0000313" key="9">
    <source>
        <dbReference type="EMBL" id="GBF93753.1"/>
    </source>
</evidence>
<dbReference type="InterPro" id="IPR052847">
    <property type="entry name" value="Ext_Synaptotagmin/KAHRP-like"/>
</dbReference>
<feature type="region of interest" description="Disordered" evidence="7">
    <location>
        <begin position="590"/>
        <end position="672"/>
    </location>
</feature>
<feature type="compositionally biased region" description="Low complexity" evidence="7">
    <location>
        <begin position="639"/>
        <end position="672"/>
    </location>
</feature>
<keyword evidence="3" id="KW-0445">Lipid transport</keyword>
<gene>
    <name evidence="9" type="ORF">Rsub_06085</name>
</gene>
<dbReference type="EMBL" id="BDRX01000044">
    <property type="protein sequence ID" value="GBF93753.1"/>
    <property type="molecule type" value="Genomic_DNA"/>
</dbReference>
<dbReference type="PROSITE" id="PS51847">
    <property type="entry name" value="SMP"/>
    <property type="match status" value="1"/>
</dbReference>
<dbReference type="InterPro" id="IPR035892">
    <property type="entry name" value="C2_domain_sf"/>
</dbReference>
<evidence type="ECO:0000313" key="10">
    <source>
        <dbReference type="Proteomes" id="UP000247498"/>
    </source>
</evidence>
<dbReference type="Proteomes" id="UP000247498">
    <property type="component" value="Unassembled WGS sequence"/>
</dbReference>
<evidence type="ECO:0000256" key="7">
    <source>
        <dbReference type="SAM" id="MobiDB-lite"/>
    </source>
</evidence>
<dbReference type="GO" id="GO:0008289">
    <property type="term" value="F:lipid binding"/>
    <property type="evidence" value="ECO:0007669"/>
    <property type="project" value="UniProtKB-KW"/>
</dbReference>
<dbReference type="OrthoDB" id="546572at2759"/>
<dbReference type="PANTHER" id="PTHR47042">
    <property type="entry name" value="C2 DOMAIN-CONTAINING PROTEIN-LIKE"/>
    <property type="match status" value="1"/>
</dbReference>
<feature type="region of interest" description="Disordered" evidence="7">
    <location>
        <begin position="432"/>
        <end position="451"/>
    </location>
</feature>
<sequence>MASAAARFELQQQEAAPAVLVESFTLGWFNLVVRALWTPVLEKHLAGLTMELLQRGLNEHLEKHAARTPWRFIETIAVEEFSFGLVPPQLQFACARYDPAQQRLSFAMDAEFQSSGAQGTLLVRSKSIGMLQGLSGRLEATHIRLSGRLHIALQLTHEPPGIKGIYYSFARQPELEVGVHPLGASRLLSELPVIVTALRALLARVLRRRMVEPQRRFYDFQRHYTLRSVKRAGGPGGLLRVVVLRASNIVLSPGQPPRAAAYGASSTPPPAADADGGGGGPHRSHATFVQLRFGRQLLRTPVLHHSGDAVDTRWSWSLALPAAVGDLPPRHDALALRVCDAKTLGEPVVLGSCEVKLPGLGLEPNTPPLELVLPLGRRAPAGAVLQLSVQWLTAPPPKGDPFEAVDARLAQAAASANPKAAAGTPAAAAAQQAGAVRSAKQHGSPPPALSPAVVAATAASLRGGEAAAPPSPLLQPALPAAVHAAAEGPSSAARAPDLARTSAPPQHDGAPRPPLPDSFHRRVGSAGQLPPRREDRAVAAAAPAAPPPRSESPSTPSAQAGEYVGAARSEGSSSVGRLSLLGSWAHVGGSQVSGSPGDGRLVVSGPGDASPAPSGAAGGKEASAHGGALPTRRTPGPPAAVGGPTDPGTDAVSTSGMSSQDGGGSAQSAPGAAAGLADSLAGLGDDGASTGAAAPALRVATRSPPPSPLARAGPLDLLAHVSRLQQQLEDQRCSAAAARAQLAELLERHERLLDTRRSNGRRALIAGGRFLLHDAGGKARPVLLWLDKESGSLCIAAPPADATGRGLLPRLRRAGLARSRSHTHLGSGSDSTTAAAARASSAAGCGGADGLAVAVGRLCTARKSELSLLHRTPMCAVAGLRGGDALFASGADGCSGSGELEAAVDPELCFSILDGGPAGSTWDLQVPPRCGNGRSRDEWLTALRDAWQDFQQDG</sequence>
<dbReference type="STRING" id="307507.A0A2V0P7A4"/>
<proteinExistence type="predicted"/>
<dbReference type="InParanoid" id="A0A2V0P7A4"/>
<feature type="compositionally biased region" description="Low complexity" evidence="7">
    <location>
        <begin position="604"/>
        <end position="628"/>
    </location>
</feature>
<evidence type="ECO:0000256" key="5">
    <source>
        <dbReference type="ARBA" id="ARBA00023136"/>
    </source>
</evidence>
<protein>
    <recommendedName>
        <fullName evidence="8">SMP-LTD domain-containing protein</fullName>
    </recommendedName>
</protein>
<dbReference type="AlphaFoldDB" id="A0A2V0P7A4"/>
<comment type="subcellular location">
    <subcellularLocation>
        <location evidence="1">Membrane</location>
    </subcellularLocation>
</comment>
<keyword evidence="10" id="KW-1185">Reference proteome</keyword>
<evidence type="ECO:0000256" key="2">
    <source>
        <dbReference type="ARBA" id="ARBA00022448"/>
    </source>
</evidence>
<feature type="region of interest" description="Disordered" evidence="7">
    <location>
        <begin position="255"/>
        <end position="282"/>
    </location>
</feature>
<feature type="compositionally biased region" description="Low complexity" evidence="7">
    <location>
        <begin position="481"/>
        <end position="496"/>
    </location>
</feature>
<comment type="caution">
    <text evidence="9">The sequence shown here is derived from an EMBL/GenBank/DDBJ whole genome shotgun (WGS) entry which is preliminary data.</text>
</comment>
<dbReference type="GO" id="GO:0006869">
    <property type="term" value="P:lipid transport"/>
    <property type="evidence" value="ECO:0007669"/>
    <property type="project" value="UniProtKB-KW"/>
</dbReference>
<reference evidence="9 10" key="1">
    <citation type="journal article" date="2018" name="Sci. Rep.">
        <title>Raphidocelis subcapitata (=Pseudokirchneriella subcapitata) provides an insight into genome evolution and environmental adaptations in the Sphaeropleales.</title>
        <authorList>
            <person name="Suzuki S."/>
            <person name="Yamaguchi H."/>
            <person name="Nakajima N."/>
            <person name="Kawachi M."/>
        </authorList>
    </citation>
    <scope>NUCLEOTIDE SEQUENCE [LARGE SCALE GENOMIC DNA]</scope>
    <source>
        <strain evidence="9 10">NIES-35</strain>
    </source>
</reference>
<keyword evidence="6" id="KW-0175">Coiled coil</keyword>
<keyword evidence="5" id="KW-0472">Membrane</keyword>
<evidence type="ECO:0000256" key="3">
    <source>
        <dbReference type="ARBA" id="ARBA00023055"/>
    </source>
</evidence>
<feature type="domain" description="SMP-LTD" evidence="8">
    <location>
        <begin position="22"/>
        <end position="221"/>
    </location>
</feature>
<evidence type="ECO:0000256" key="1">
    <source>
        <dbReference type="ARBA" id="ARBA00004370"/>
    </source>
</evidence>
<organism evidence="9 10">
    <name type="scientific">Raphidocelis subcapitata</name>
    <dbReference type="NCBI Taxonomy" id="307507"/>
    <lineage>
        <taxon>Eukaryota</taxon>
        <taxon>Viridiplantae</taxon>
        <taxon>Chlorophyta</taxon>
        <taxon>core chlorophytes</taxon>
        <taxon>Chlorophyceae</taxon>
        <taxon>CS clade</taxon>
        <taxon>Sphaeropleales</taxon>
        <taxon>Selenastraceae</taxon>
        <taxon>Raphidocelis</taxon>
    </lineage>
</organism>
<evidence type="ECO:0000256" key="4">
    <source>
        <dbReference type="ARBA" id="ARBA00023121"/>
    </source>
</evidence>
<accession>A0A2V0P7A4</accession>
<feature type="region of interest" description="Disordered" evidence="7">
    <location>
        <begin position="481"/>
        <end position="568"/>
    </location>
</feature>
<dbReference type="PANTHER" id="PTHR47042:SF4">
    <property type="entry name" value="OS02G0313700 PROTEIN"/>
    <property type="match status" value="1"/>
</dbReference>
<keyword evidence="4" id="KW-0446">Lipid-binding</keyword>
<name>A0A2V0P7A4_9CHLO</name>
<evidence type="ECO:0000256" key="6">
    <source>
        <dbReference type="SAM" id="Coils"/>
    </source>
</evidence>
<dbReference type="GO" id="GO:0016020">
    <property type="term" value="C:membrane"/>
    <property type="evidence" value="ECO:0007669"/>
    <property type="project" value="UniProtKB-SubCell"/>
</dbReference>